<comment type="caution">
    <text evidence="2">The sequence shown here is derived from an EMBL/GenBank/DDBJ whole genome shotgun (WGS) entry which is preliminary data.</text>
</comment>
<dbReference type="STRING" id="1265313.HRUBRA_00074"/>
<sequence>MDFREVSLKPIVSICIANYNGDAVLEACVSSVMAQITDFPVEILIHDDCSSDDSVAILKELYPNVTLLTSVTNVGFCTSNNRMAAAARGDYLLLLNNDTRLHAGALQTLFTFQEGNPDAGILTLPQYNMQTGELLDRGMFMDLFANPIPNTKPGTREVAMVMGSCLWIARELWEGIGGFPNWFGSIAEDTYLCCCARLLGRHVVAVDESGYDHAVGYSFGGGKVKDKKLQSSLHRRALSELNKNRVIAICYPDSSIMLLLPQFLLLLIEGIVLSIIRWNPALLWGIYIPAVVEPIRDHQRLCALRRDVQRRRRVRFGEFFAPFRLLHHKISLLWAYGIPEVR</sequence>
<dbReference type="Proteomes" id="UP000029640">
    <property type="component" value="Unassembled WGS sequence"/>
</dbReference>
<keyword evidence="3" id="KW-1185">Reference proteome</keyword>
<name>A0A095VV22_9GAMM</name>
<dbReference type="InterPro" id="IPR001173">
    <property type="entry name" value="Glyco_trans_2-like"/>
</dbReference>
<evidence type="ECO:0000259" key="1">
    <source>
        <dbReference type="Pfam" id="PF00535"/>
    </source>
</evidence>
<dbReference type="PANTHER" id="PTHR43179:SF7">
    <property type="entry name" value="RHAMNOSYLTRANSFERASE WBBL"/>
    <property type="match status" value="1"/>
</dbReference>
<dbReference type="AlphaFoldDB" id="A0A095VV22"/>
<feature type="domain" description="Glycosyltransferase 2-like" evidence="1">
    <location>
        <begin position="13"/>
        <end position="138"/>
    </location>
</feature>
<accession>A0A095VV22</accession>
<dbReference type="GO" id="GO:0016740">
    <property type="term" value="F:transferase activity"/>
    <property type="evidence" value="ECO:0007669"/>
    <property type="project" value="UniProtKB-KW"/>
</dbReference>
<dbReference type="eggNOG" id="COG1216">
    <property type="taxonomic scope" value="Bacteria"/>
</dbReference>
<evidence type="ECO:0000313" key="2">
    <source>
        <dbReference type="EMBL" id="KGE05312.1"/>
    </source>
</evidence>
<keyword evidence="2" id="KW-0808">Transferase</keyword>
<dbReference type="Gene3D" id="3.90.550.10">
    <property type="entry name" value="Spore Coat Polysaccharide Biosynthesis Protein SpsA, Chain A"/>
    <property type="match status" value="1"/>
</dbReference>
<gene>
    <name evidence="2" type="ORF">HRUBRA_00074</name>
</gene>
<dbReference type="EMBL" id="AUVB01000002">
    <property type="protein sequence ID" value="KGE05312.1"/>
    <property type="molecule type" value="Genomic_DNA"/>
</dbReference>
<dbReference type="SUPFAM" id="SSF53448">
    <property type="entry name" value="Nucleotide-diphospho-sugar transferases"/>
    <property type="match status" value="1"/>
</dbReference>
<dbReference type="HOGENOM" id="CLU_068225_0_0_6"/>
<dbReference type="InterPro" id="IPR029044">
    <property type="entry name" value="Nucleotide-diphossugar_trans"/>
</dbReference>
<organism evidence="2 3">
    <name type="scientific">Pseudohaliea rubra DSM 19751</name>
    <dbReference type="NCBI Taxonomy" id="1265313"/>
    <lineage>
        <taxon>Bacteria</taxon>
        <taxon>Pseudomonadati</taxon>
        <taxon>Pseudomonadota</taxon>
        <taxon>Gammaproteobacteria</taxon>
        <taxon>Cellvibrionales</taxon>
        <taxon>Halieaceae</taxon>
        <taxon>Pseudohaliea</taxon>
    </lineage>
</organism>
<proteinExistence type="predicted"/>
<dbReference type="Pfam" id="PF00535">
    <property type="entry name" value="Glycos_transf_2"/>
    <property type="match status" value="1"/>
</dbReference>
<protein>
    <submittedName>
        <fullName evidence="2">Glycosyl transferase</fullName>
    </submittedName>
</protein>
<dbReference type="PANTHER" id="PTHR43179">
    <property type="entry name" value="RHAMNOSYLTRANSFERASE WBBL"/>
    <property type="match status" value="1"/>
</dbReference>
<reference evidence="2 3" key="1">
    <citation type="journal article" date="2014" name="Genome Announc.">
        <title>Genome Sequence of Gammaproteobacterial Pseudohaliea rubra Type Strain DSM 19751, Isolated from Coastal Seawater of the Mediterranean Sea.</title>
        <authorList>
            <person name="Spring S."/>
            <person name="Fiebig A."/>
            <person name="Riedel T."/>
            <person name="Goker M."/>
            <person name="Klenk H.P."/>
        </authorList>
    </citation>
    <scope>NUCLEOTIDE SEQUENCE [LARGE SCALE GENOMIC DNA]</scope>
    <source>
        <strain evidence="2 3">DSM 19751</strain>
    </source>
</reference>
<dbReference type="RefSeq" id="WP_035517694.1">
    <property type="nucleotide sequence ID" value="NZ_KN234786.1"/>
</dbReference>
<evidence type="ECO:0000313" key="3">
    <source>
        <dbReference type="Proteomes" id="UP000029640"/>
    </source>
</evidence>